<keyword evidence="4" id="KW-0963">Cytoplasm</keyword>
<protein>
    <recommendedName>
        <fullName evidence="3">Centrosomal protein of 162 kDa</fullName>
    </recommendedName>
</protein>
<keyword evidence="12" id="KW-1185">Reference proteome</keyword>
<keyword evidence="6" id="KW-0970">Cilium biogenesis/degradation</keyword>
<evidence type="ECO:0000313" key="11">
    <source>
        <dbReference type="Ensembl" id="ENSLLTP00000000054.1"/>
    </source>
</evidence>
<gene>
    <name evidence="11" type="primary">CEP162</name>
</gene>
<evidence type="ECO:0000256" key="4">
    <source>
        <dbReference type="ARBA" id="ARBA00022490"/>
    </source>
</evidence>
<dbReference type="Proteomes" id="UP000694406">
    <property type="component" value="Unplaced"/>
</dbReference>
<evidence type="ECO:0000313" key="12">
    <source>
        <dbReference type="Proteomes" id="UP000694406"/>
    </source>
</evidence>
<dbReference type="InterPro" id="IPR038774">
    <property type="entry name" value="CEP162-like"/>
</dbReference>
<dbReference type="GO" id="GO:0005794">
    <property type="term" value="C:Golgi apparatus"/>
    <property type="evidence" value="ECO:0007669"/>
    <property type="project" value="Ensembl"/>
</dbReference>
<comment type="subcellular location">
    <subcellularLocation>
        <location evidence="1">Cytoplasm</location>
        <location evidence="1">Cytoskeleton</location>
        <location evidence="1">Microtubule organizing center</location>
        <location evidence="1">Centrosome</location>
        <location evidence="1">Centriole</location>
    </subcellularLocation>
</comment>
<name>A0A8C5RA72_LATLA</name>
<dbReference type="PANTHER" id="PTHR34031">
    <property type="entry name" value="CENTROSOMAL PROTEIN OF 162 KDA"/>
    <property type="match status" value="1"/>
</dbReference>
<dbReference type="GO" id="GO:0034451">
    <property type="term" value="C:centriolar satellite"/>
    <property type="evidence" value="ECO:0007669"/>
    <property type="project" value="Ensembl"/>
</dbReference>
<dbReference type="GO" id="GO:0060271">
    <property type="term" value="P:cilium assembly"/>
    <property type="evidence" value="ECO:0007669"/>
    <property type="project" value="Ensembl"/>
</dbReference>
<proteinExistence type="inferred from homology"/>
<comment type="similarity">
    <text evidence="2">Belongs to the CEP162 family.</text>
</comment>
<evidence type="ECO:0000256" key="3">
    <source>
        <dbReference type="ARBA" id="ARBA00021406"/>
    </source>
</evidence>
<organism evidence="11 12">
    <name type="scientific">Laticauda laticaudata</name>
    <name type="common">Blue-ringed sea krait</name>
    <name type="synonym">Blue-lipped sea krait</name>
    <dbReference type="NCBI Taxonomy" id="8630"/>
    <lineage>
        <taxon>Eukaryota</taxon>
        <taxon>Metazoa</taxon>
        <taxon>Chordata</taxon>
        <taxon>Craniata</taxon>
        <taxon>Vertebrata</taxon>
        <taxon>Euteleostomi</taxon>
        <taxon>Lepidosauria</taxon>
        <taxon>Squamata</taxon>
        <taxon>Bifurcata</taxon>
        <taxon>Unidentata</taxon>
        <taxon>Episquamata</taxon>
        <taxon>Toxicofera</taxon>
        <taxon>Serpentes</taxon>
        <taxon>Colubroidea</taxon>
        <taxon>Elapidae</taxon>
        <taxon>Laticaudinae</taxon>
        <taxon>Laticauda</taxon>
    </lineage>
</organism>
<feature type="region of interest" description="Disordered" evidence="10">
    <location>
        <begin position="220"/>
        <end position="260"/>
    </location>
</feature>
<feature type="coiled-coil region" evidence="9">
    <location>
        <begin position="989"/>
        <end position="1038"/>
    </location>
</feature>
<feature type="region of interest" description="Disordered" evidence="10">
    <location>
        <begin position="1161"/>
        <end position="1182"/>
    </location>
</feature>
<feature type="region of interest" description="Disordered" evidence="10">
    <location>
        <begin position="918"/>
        <end position="937"/>
    </location>
</feature>
<keyword evidence="5" id="KW-0493">Microtubule</keyword>
<evidence type="ECO:0000256" key="10">
    <source>
        <dbReference type="SAM" id="MobiDB-lite"/>
    </source>
</evidence>
<sequence length="1502" mass="173011">MAHRFSIKDIDEKFEQFLKESISDDSLGNEQNQNVIPELVEQSKNKKHLVPWWITVDDSDDVPKKSKFIKSLSKGNEKKLTGRKDAVAEDCEKRISFSDNEPGICDTSNSFLKKRKLSPSIEEVDEDFGEDLQLPQLHGVSVSLSKDSLESNDSVVALGPSENILGDGLDTLEEEEEKEKFFADLEKGASSTIDYSKLNKELDSNDSEILHTFLCNQPQVKQTKEENDNEGDYSEDFEENSECNEDNKAEQVVTSEATEERTSMLAKVLLDSQESVLETPKANEQQDAAMIEQHTAQEITAEEMIGTGISSGQTNSDIEALQQAYRHVEQSLRATDEQDDEKMEMEESLVNDTSQNKESCPQNTSITNSDLPTIEELMKPIRADSSFVKGFELEPVSPVKVTQDHADGLMKLSKEHPNDTSMESQNIGCLLNHHGEQENTSVLEVANESSKDSPHLKVIKERLADKIKHDVMKLSTQSNYSALYHEKKSGQVHQPNTWNKENPNVIPNKQVMYKSSKNTMIVHRQKHLGGSHSSVRSSGYGKPSSSVKHFPTVNEKTLKESKKNPLLKVKSPPKQKGISVTKVIQTKPHSLSPKRNDSTDPGQPSPGGFSPEAKENDSQGHKVASISSFHSERELFLLKRAQEAEEKLTVANTLIEHLKSTSLQREKEMEAKILERKVQQDKELSHLSQENYVLQTQLNNIKDLKKETMWSNIREKNPNDEEMLKEIQKEMQNQEILLQGYHQENERLYKQVKELQLNNKTNEEIMFKENQRLMTQLAALQEKLEKNNVLSVGVQNDKPSENQNFTDLISELRAAKATEGNLLEERKHLKQDKQALEVDLAQMKKERDLARAQIVSASGEKSYEMKIMEESYKSEINRLQKRLQWYAENQELLDKDAARLRGAKEEINKLKVEVEKLRSEAGHHSSQQRTRLKNRAADAKRIQDLERQVKEMEGILKRRYPNSLPALIYAAATAVSEGDGDASPKNNTVEFLERRVKKLETELEGKDDEAKKSLRAMEQQFQKIKLQYEKRIEELEQLLAYKLLNEPQKLQDSFDQELCKVNKAHQETVQNLQAEIHSLRSHVAQLESQKNPQDDDADLQSLEYQVEQARAKAQMVRLNQEMIAKNQEIKDLTKTVERLQKERRRMLSGTNSGRRLDKKGMLQKDCVSPEKKIPRNPGFFPDNHKDKVYQPNVFADAHISEVQQENAHLKEELEKLKLELNEERVSSQAALANAEELMRRAKEELQGHIATLKVSHQKELERILCQQAIEYSTSKAAELNSKISSQESLIKYLQQQVRELQKEEGVLAISQRREAILQKEMAKLLEELKVARENQSPELKRFSCLERKIRQLETSYEQREQELQQVIQQTRYNAEVEQFRETEKWKKLALLKNQELEKFRIELDSMLDVLRQLQKQEIIKRKKKIQIRPSNNDDDQQKQLLRIPLYHRSLMMADEILLKRCYNFNRTTMTWDNTRRKLNSTNKTVFEGHPSRIWDVKQFLIS</sequence>
<feature type="compositionally biased region" description="Polar residues" evidence="10">
    <location>
        <begin position="531"/>
        <end position="547"/>
    </location>
</feature>
<feature type="coiled-coil region" evidence="9">
    <location>
        <begin position="724"/>
        <end position="790"/>
    </location>
</feature>
<evidence type="ECO:0000256" key="8">
    <source>
        <dbReference type="ARBA" id="ARBA00023212"/>
    </source>
</evidence>
<dbReference type="GeneTree" id="ENSGT00390000009631"/>
<feature type="coiled-coil region" evidence="9">
    <location>
        <begin position="1199"/>
        <end position="1251"/>
    </location>
</feature>
<dbReference type="GO" id="GO:0005654">
    <property type="term" value="C:nucleoplasm"/>
    <property type="evidence" value="ECO:0007669"/>
    <property type="project" value="Ensembl"/>
</dbReference>
<feature type="compositionally biased region" description="Basic and acidic residues" evidence="10">
    <location>
        <begin position="1161"/>
        <end position="1173"/>
    </location>
</feature>
<dbReference type="GO" id="GO:0005829">
    <property type="term" value="C:cytosol"/>
    <property type="evidence" value="ECO:0007669"/>
    <property type="project" value="Ensembl"/>
</dbReference>
<evidence type="ECO:0000256" key="9">
    <source>
        <dbReference type="SAM" id="Coils"/>
    </source>
</evidence>
<reference evidence="11" key="2">
    <citation type="submission" date="2025-09" db="UniProtKB">
        <authorList>
            <consortium name="Ensembl"/>
        </authorList>
    </citation>
    <scope>IDENTIFICATION</scope>
</reference>
<evidence type="ECO:0000256" key="6">
    <source>
        <dbReference type="ARBA" id="ARBA00022794"/>
    </source>
</evidence>
<dbReference type="PANTHER" id="PTHR34031:SF1">
    <property type="entry name" value="CENTROSOMAL PROTEIN OF 162 KDA"/>
    <property type="match status" value="1"/>
</dbReference>
<evidence type="ECO:0000256" key="5">
    <source>
        <dbReference type="ARBA" id="ARBA00022701"/>
    </source>
</evidence>
<dbReference type="GO" id="GO:0005814">
    <property type="term" value="C:centriole"/>
    <property type="evidence" value="ECO:0007669"/>
    <property type="project" value="UniProtKB-SubCell"/>
</dbReference>
<reference evidence="11" key="1">
    <citation type="submission" date="2025-08" db="UniProtKB">
        <authorList>
            <consortium name="Ensembl"/>
        </authorList>
    </citation>
    <scope>IDENTIFICATION</scope>
</reference>
<feature type="coiled-coil region" evidence="9">
    <location>
        <begin position="1276"/>
        <end position="1369"/>
    </location>
</feature>
<feature type="compositionally biased region" description="Acidic residues" evidence="10">
    <location>
        <begin position="227"/>
        <end position="244"/>
    </location>
</feature>
<evidence type="ECO:0000256" key="2">
    <source>
        <dbReference type="ARBA" id="ARBA00009485"/>
    </source>
</evidence>
<accession>A0A8C5RA72</accession>
<evidence type="ECO:0000256" key="7">
    <source>
        <dbReference type="ARBA" id="ARBA00023054"/>
    </source>
</evidence>
<feature type="coiled-coil region" evidence="9">
    <location>
        <begin position="1062"/>
        <end position="1149"/>
    </location>
</feature>
<keyword evidence="7 9" id="KW-0175">Coiled coil</keyword>
<keyword evidence="8" id="KW-0206">Cytoskeleton</keyword>
<evidence type="ECO:0000256" key="1">
    <source>
        <dbReference type="ARBA" id="ARBA00004114"/>
    </source>
</evidence>
<dbReference type="Ensembl" id="ENSLLTT00000000055.1">
    <property type="protein sequence ID" value="ENSLLTP00000000054.1"/>
    <property type="gene ID" value="ENSLLTG00000000041.1"/>
</dbReference>
<dbReference type="GO" id="GO:0005879">
    <property type="term" value="C:axonemal microtubule"/>
    <property type="evidence" value="ECO:0007669"/>
    <property type="project" value="Ensembl"/>
</dbReference>
<dbReference type="GO" id="GO:0036064">
    <property type="term" value="C:ciliary basal body"/>
    <property type="evidence" value="ECO:0007669"/>
    <property type="project" value="Ensembl"/>
</dbReference>
<feature type="region of interest" description="Disordered" evidence="10">
    <location>
        <begin position="526"/>
        <end position="625"/>
    </location>
</feature>